<keyword evidence="7" id="KW-0915">Sodium</keyword>
<evidence type="ECO:0000256" key="7">
    <source>
        <dbReference type="ARBA" id="ARBA00023053"/>
    </source>
</evidence>
<keyword evidence="4 12" id="KW-0894">Sodium channel</keyword>
<evidence type="ECO:0000256" key="1">
    <source>
        <dbReference type="ARBA" id="ARBA00004141"/>
    </source>
</evidence>
<keyword evidence="3 12" id="KW-0813">Transport</keyword>
<dbReference type="AlphaFoldDB" id="A0A922IAP9"/>
<keyword evidence="11 12" id="KW-0407">Ion channel</keyword>
<evidence type="ECO:0000256" key="6">
    <source>
        <dbReference type="ARBA" id="ARBA00022989"/>
    </source>
</evidence>
<dbReference type="InterPro" id="IPR001873">
    <property type="entry name" value="ENaC"/>
</dbReference>
<evidence type="ECO:0000256" key="5">
    <source>
        <dbReference type="ARBA" id="ARBA00022692"/>
    </source>
</evidence>
<comment type="subcellular location">
    <subcellularLocation>
        <location evidence="1">Membrane</location>
        <topology evidence="1">Multi-pass membrane protein</topology>
    </subcellularLocation>
</comment>
<reference evidence="14" key="2">
    <citation type="journal article" date="2022" name="Res Sq">
        <title>Comparative Genomics Reveals Insights into the Divergent Evolution of Astigmatic Mites and Household Pest Adaptations.</title>
        <authorList>
            <person name="Xiong Q."/>
            <person name="Wan A.T.-Y."/>
            <person name="Liu X.-Y."/>
            <person name="Fung C.S.-H."/>
            <person name="Xiao X."/>
            <person name="Malainual N."/>
            <person name="Hou J."/>
            <person name="Wang L."/>
            <person name="Wang M."/>
            <person name="Yang K."/>
            <person name="Cui Y."/>
            <person name="Leung E."/>
            <person name="Nong W."/>
            <person name="Shin S.-K."/>
            <person name="Au S."/>
            <person name="Jeong K.Y."/>
            <person name="Chew F.T."/>
            <person name="Hui J."/>
            <person name="Leung T.F."/>
            <person name="Tungtrongchitr A."/>
            <person name="Zhong N."/>
            <person name="Liu Z."/>
            <person name="Tsui S."/>
        </authorList>
    </citation>
    <scope>NUCLEOTIDE SEQUENCE</scope>
    <source>
        <strain evidence="14">Derf</strain>
        <tissue evidence="14">Whole organism</tissue>
    </source>
</reference>
<organism evidence="14 15">
    <name type="scientific">Dermatophagoides farinae</name>
    <name type="common">American house dust mite</name>
    <dbReference type="NCBI Taxonomy" id="6954"/>
    <lineage>
        <taxon>Eukaryota</taxon>
        <taxon>Metazoa</taxon>
        <taxon>Ecdysozoa</taxon>
        <taxon>Arthropoda</taxon>
        <taxon>Chelicerata</taxon>
        <taxon>Arachnida</taxon>
        <taxon>Acari</taxon>
        <taxon>Acariformes</taxon>
        <taxon>Sarcoptiformes</taxon>
        <taxon>Astigmata</taxon>
        <taxon>Psoroptidia</taxon>
        <taxon>Analgoidea</taxon>
        <taxon>Pyroglyphidae</taxon>
        <taxon>Dermatophagoidinae</taxon>
        <taxon>Dermatophagoides</taxon>
    </lineage>
</organism>
<evidence type="ECO:0000256" key="12">
    <source>
        <dbReference type="RuleBase" id="RU000679"/>
    </source>
</evidence>
<sequence>MKAVDLVEYFSANISSVIRSCKYRPMNYRIMDDESKHHFRAIDCSSIKTVVNSIFFGRKCFTFFSNLVDMSDDWRHNIPNVSCSSFKCSHTGLDKDIVYFSDWENLYRMYKRIYSRMIAELNPEINIEIEATDDDWKFMNVDGLFTVAIHKSNVLPSIEDFIQYSIVNNHRLDIGFTMTNLNIVNKNTNSCLNYNDGSLFTSYRNRDECIRICILGQFFIANFTCHYYFPPVILEHLYGGQKQLTVCPHDQQNYLRYLQTRQLCQFRCDEECQQEKLETYSLSTKFSGKLTGKTYAQIRVHFTTYPIKSIRYRKIINDNEFMAMIGGHLGLWLGLSVMTFIKIYLKFCVFLLRSCIKMLHLHRIAKYLLKHFD</sequence>
<feature type="transmembrane region" description="Helical" evidence="13">
    <location>
        <begin position="329"/>
        <end position="352"/>
    </location>
</feature>
<gene>
    <name evidence="14" type="ORF">DERF_001549</name>
</gene>
<protein>
    <submittedName>
        <fullName evidence="14">Uncharacterized protein</fullName>
    </submittedName>
</protein>
<keyword evidence="8 12" id="KW-0406">Ion transport</keyword>
<evidence type="ECO:0000256" key="9">
    <source>
        <dbReference type="ARBA" id="ARBA00023136"/>
    </source>
</evidence>
<dbReference type="PANTHER" id="PTHR11690">
    <property type="entry name" value="AMILORIDE-SENSITIVE SODIUM CHANNEL-RELATED"/>
    <property type="match status" value="1"/>
</dbReference>
<keyword evidence="15" id="KW-1185">Reference proteome</keyword>
<comment type="similarity">
    <text evidence="2 12">Belongs to the amiloride-sensitive sodium channel (TC 1.A.6) family.</text>
</comment>
<dbReference type="GO" id="GO:0005886">
    <property type="term" value="C:plasma membrane"/>
    <property type="evidence" value="ECO:0007669"/>
    <property type="project" value="TreeGrafter"/>
</dbReference>
<dbReference type="GO" id="GO:0015280">
    <property type="term" value="F:ligand-gated sodium channel activity"/>
    <property type="evidence" value="ECO:0007669"/>
    <property type="project" value="TreeGrafter"/>
</dbReference>
<keyword evidence="9 13" id="KW-0472">Membrane</keyword>
<evidence type="ECO:0000313" key="15">
    <source>
        <dbReference type="Proteomes" id="UP000790347"/>
    </source>
</evidence>
<evidence type="ECO:0000256" key="3">
    <source>
        <dbReference type="ARBA" id="ARBA00022448"/>
    </source>
</evidence>
<evidence type="ECO:0000256" key="2">
    <source>
        <dbReference type="ARBA" id="ARBA00007193"/>
    </source>
</evidence>
<evidence type="ECO:0000256" key="11">
    <source>
        <dbReference type="ARBA" id="ARBA00023303"/>
    </source>
</evidence>
<name>A0A922IAP9_DERFA</name>
<dbReference type="Pfam" id="PF00858">
    <property type="entry name" value="ASC"/>
    <property type="match status" value="1"/>
</dbReference>
<reference evidence="14" key="1">
    <citation type="submission" date="2013-05" db="EMBL/GenBank/DDBJ databases">
        <authorList>
            <person name="Yim A.K.Y."/>
            <person name="Chan T.F."/>
            <person name="Ji K.M."/>
            <person name="Liu X.Y."/>
            <person name="Zhou J.W."/>
            <person name="Li R.Q."/>
            <person name="Yang K.Y."/>
            <person name="Li J."/>
            <person name="Li M."/>
            <person name="Law P.T.W."/>
            <person name="Wu Y.L."/>
            <person name="Cai Z.L."/>
            <person name="Qin H."/>
            <person name="Bao Y."/>
            <person name="Leung R.K.K."/>
            <person name="Ng P.K.S."/>
            <person name="Zou J."/>
            <person name="Zhong X.J."/>
            <person name="Ran P.X."/>
            <person name="Zhong N.S."/>
            <person name="Liu Z.G."/>
            <person name="Tsui S.K.W."/>
        </authorList>
    </citation>
    <scope>NUCLEOTIDE SEQUENCE</scope>
    <source>
        <strain evidence="14">Derf</strain>
        <tissue evidence="14">Whole organism</tissue>
    </source>
</reference>
<keyword evidence="6 13" id="KW-1133">Transmembrane helix</keyword>
<evidence type="ECO:0000313" key="14">
    <source>
        <dbReference type="EMBL" id="KAH9527540.1"/>
    </source>
</evidence>
<evidence type="ECO:0000256" key="10">
    <source>
        <dbReference type="ARBA" id="ARBA00023201"/>
    </source>
</evidence>
<accession>A0A922IAP9</accession>
<comment type="caution">
    <text evidence="14">The sequence shown here is derived from an EMBL/GenBank/DDBJ whole genome shotgun (WGS) entry which is preliminary data.</text>
</comment>
<proteinExistence type="inferred from homology"/>
<evidence type="ECO:0000256" key="8">
    <source>
        <dbReference type="ARBA" id="ARBA00023065"/>
    </source>
</evidence>
<keyword evidence="10 12" id="KW-0739">Sodium transport</keyword>
<evidence type="ECO:0000256" key="4">
    <source>
        <dbReference type="ARBA" id="ARBA00022461"/>
    </source>
</evidence>
<dbReference type="EMBL" id="ASGP02000001">
    <property type="protein sequence ID" value="KAH9527540.1"/>
    <property type="molecule type" value="Genomic_DNA"/>
</dbReference>
<dbReference type="Gene3D" id="1.10.287.770">
    <property type="entry name" value="YojJ-like"/>
    <property type="match status" value="1"/>
</dbReference>
<dbReference type="Proteomes" id="UP000790347">
    <property type="component" value="Unassembled WGS sequence"/>
</dbReference>
<keyword evidence="5 12" id="KW-0812">Transmembrane</keyword>
<evidence type="ECO:0000256" key="13">
    <source>
        <dbReference type="SAM" id="Phobius"/>
    </source>
</evidence>